<sequence>MSTVQALPTGDVNVVKTWLQSFGEVVGVEGLADKWTQGNTALLRMVSRDMLKETFGGLVGNAMYNAIHENEPHFRSPGSTSGQTAFRILNSSQLRALIEPLLESNVLPAKRESLMDIDTMPNDVHDISPFFELVGREAQTRELLQLFKTQIKLIGNPRSFAEPMKQVCFPTCVGTAGKGKTTFARLAFGQEELVANELGATSIECDIIGRCVKAGRVYRIGFEDLSRVIEANRPTDSLGIRVLYEAFKYVFKNNLSFEDFRTHMFNHLTASTLPFSAVHETIMSFFVNCAGPTQDLILLNLDETNYLFDNNLQGYLQEVLSALSTSIVNGKCVFALLTGTHATMLFDVVKSSRCQTEEIRLPLLTPEETSTVILDIANRTTPEITTLSPHLEYILELLGVVPRYMECLIWSMAALGTAHLQSDAAIDNTKFRHAGFRHFLSKMQNDPAHCNHLLQITNQRILQKYHQYRTIFGDIAEDIPTLVAHTLFGLQIKSRSMKLGKLTVEELEQKDVIFLDGQNRMHLPFVHLHFLYAKKRSRTMPRIRALESLDNDLSSDQNEGLTAAIVAFRLWAVIGGQSGSGMCKLSDLMRLRPGQTDIDITVNHRTSFEVKQCPKQVTSSNWAEFYATRTTAATLVYKNAASASFADSFILSNPPILIQDKQVRKSREAAIAGRATSIVPSGMLKAEHDKCRGIGKHIFVFVTDDRQRMTETLDDDEVVVDVNDMGELFGHFLAFRKAFSIGTH</sequence>
<accession>A0AAD5SS70</accession>
<reference evidence="1" key="1">
    <citation type="submission" date="2020-05" db="EMBL/GenBank/DDBJ databases">
        <title>Phylogenomic resolution of chytrid fungi.</title>
        <authorList>
            <person name="Stajich J.E."/>
            <person name="Amses K."/>
            <person name="Simmons R."/>
            <person name="Seto K."/>
            <person name="Myers J."/>
            <person name="Bonds A."/>
            <person name="Quandt C.A."/>
            <person name="Barry K."/>
            <person name="Liu P."/>
            <person name="Grigoriev I."/>
            <person name="Longcore J.E."/>
            <person name="James T.Y."/>
        </authorList>
    </citation>
    <scope>NUCLEOTIDE SEQUENCE</scope>
    <source>
        <strain evidence="1">JEL0318</strain>
    </source>
</reference>
<evidence type="ECO:0000313" key="1">
    <source>
        <dbReference type="EMBL" id="KAJ3057580.1"/>
    </source>
</evidence>
<protein>
    <submittedName>
        <fullName evidence="1">Uncharacterized protein</fullName>
    </submittedName>
</protein>
<evidence type="ECO:0000313" key="2">
    <source>
        <dbReference type="Proteomes" id="UP001212841"/>
    </source>
</evidence>
<dbReference type="EMBL" id="JADGJD010000001">
    <property type="protein sequence ID" value="KAJ3057580.1"/>
    <property type="molecule type" value="Genomic_DNA"/>
</dbReference>
<comment type="caution">
    <text evidence="1">The sequence shown here is derived from an EMBL/GenBank/DDBJ whole genome shotgun (WGS) entry which is preliminary data.</text>
</comment>
<organism evidence="1 2">
    <name type="scientific">Rhizophlyctis rosea</name>
    <dbReference type="NCBI Taxonomy" id="64517"/>
    <lineage>
        <taxon>Eukaryota</taxon>
        <taxon>Fungi</taxon>
        <taxon>Fungi incertae sedis</taxon>
        <taxon>Chytridiomycota</taxon>
        <taxon>Chytridiomycota incertae sedis</taxon>
        <taxon>Chytridiomycetes</taxon>
        <taxon>Rhizophlyctidales</taxon>
        <taxon>Rhizophlyctidaceae</taxon>
        <taxon>Rhizophlyctis</taxon>
    </lineage>
</organism>
<dbReference type="SUPFAM" id="SSF52540">
    <property type="entry name" value="P-loop containing nucleoside triphosphate hydrolases"/>
    <property type="match status" value="1"/>
</dbReference>
<dbReference type="InterPro" id="IPR027417">
    <property type="entry name" value="P-loop_NTPase"/>
</dbReference>
<gene>
    <name evidence="1" type="ORF">HK097_000047</name>
</gene>
<dbReference type="AlphaFoldDB" id="A0AAD5SS70"/>
<keyword evidence="2" id="KW-1185">Reference proteome</keyword>
<name>A0AAD5SS70_9FUNG</name>
<dbReference type="Proteomes" id="UP001212841">
    <property type="component" value="Unassembled WGS sequence"/>
</dbReference>
<proteinExistence type="predicted"/>